<feature type="non-terminal residue" evidence="1">
    <location>
        <position position="1"/>
    </location>
</feature>
<dbReference type="EMBL" id="JAMKFB020000023">
    <property type="protein sequence ID" value="KAL0158136.1"/>
    <property type="molecule type" value="Genomic_DNA"/>
</dbReference>
<proteinExistence type="predicted"/>
<comment type="caution">
    <text evidence="1">The sequence shown here is derived from an EMBL/GenBank/DDBJ whole genome shotgun (WGS) entry which is preliminary data.</text>
</comment>
<reference evidence="1 2" key="1">
    <citation type="submission" date="2024-05" db="EMBL/GenBank/DDBJ databases">
        <title>Genome sequencing and assembly of Indian major carp, Cirrhinus mrigala (Hamilton, 1822).</title>
        <authorList>
            <person name="Mohindra V."/>
            <person name="Chowdhury L.M."/>
            <person name="Lal K."/>
            <person name="Jena J.K."/>
        </authorList>
    </citation>
    <scope>NUCLEOTIDE SEQUENCE [LARGE SCALE GENOMIC DNA]</scope>
    <source>
        <strain evidence="1">CM1030</strain>
        <tissue evidence="1">Blood</tissue>
    </source>
</reference>
<evidence type="ECO:0000313" key="1">
    <source>
        <dbReference type="EMBL" id="KAL0158136.1"/>
    </source>
</evidence>
<dbReference type="Proteomes" id="UP001529510">
    <property type="component" value="Unassembled WGS sequence"/>
</dbReference>
<organism evidence="1 2">
    <name type="scientific">Cirrhinus mrigala</name>
    <name type="common">Mrigala</name>
    <dbReference type="NCBI Taxonomy" id="683832"/>
    <lineage>
        <taxon>Eukaryota</taxon>
        <taxon>Metazoa</taxon>
        <taxon>Chordata</taxon>
        <taxon>Craniata</taxon>
        <taxon>Vertebrata</taxon>
        <taxon>Euteleostomi</taxon>
        <taxon>Actinopterygii</taxon>
        <taxon>Neopterygii</taxon>
        <taxon>Teleostei</taxon>
        <taxon>Ostariophysi</taxon>
        <taxon>Cypriniformes</taxon>
        <taxon>Cyprinidae</taxon>
        <taxon>Labeoninae</taxon>
        <taxon>Labeonini</taxon>
        <taxon>Cirrhinus</taxon>
    </lineage>
</organism>
<protein>
    <submittedName>
        <fullName evidence="1">Uncharacterized protein</fullName>
    </submittedName>
</protein>
<gene>
    <name evidence="1" type="ORF">M9458_046212</name>
</gene>
<sequence>FKCVSLTCMSSSCQKSPKGLSPSAHLADGTADLILVRETNPLGFLTYLHRHTNTQDQ</sequence>
<dbReference type="AlphaFoldDB" id="A0ABD0NB63"/>
<feature type="non-terminal residue" evidence="1">
    <location>
        <position position="57"/>
    </location>
</feature>
<keyword evidence="2" id="KW-1185">Reference proteome</keyword>
<accession>A0ABD0NB63</accession>
<dbReference type="Gene3D" id="2.60.200.40">
    <property type="match status" value="1"/>
</dbReference>
<name>A0ABD0NB63_CIRMR</name>
<evidence type="ECO:0000313" key="2">
    <source>
        <dbReference type="Proteomes" id="UP001529510"/>
    </source>
</evidence>